<dbReference type="GO" id="GO:0004672">
    <property type="term" value="F:protein kinase activity"/>
    <property type="evidence" value="ECO:0007669"/>
    <property type="project" value="InterPro"/>
</dbReference>
<evidence type="ECO:0000313" key="3">
    <source>
        <dbReference type="EMBL" id="TKA22849.1"/>
    </source>
</evidence>
<feature type="signal peptide" evidence="1">
    <location>
        <begin position="1"/>
        <end position="16"/>
    </location>
</feature>
<dbReference type="EMBL" id="NAJL01000065">
    <property type="protein sequence ID" value="TKA22849.1"/>
    <property type="molecule type" value="Genomic_DNA"/>
</dbReference>
<evidence type="ECO:0000259" key="2">
    <source>
        <dbReference type="PROSITE" id="PS50011"/>
    </source>
</evidence>
<dbReference type="PROSITE" id="PS50011">
    <property type="entry name" value="PROTEIN_KINASE_DOM"/>
    <property type="match status" value="1"/>
</dbReference>
<dbReference type="Pfam" id="PF00069">
    <property type="entry name" value="Pkinase"/>
    <property type="match status" value="1"/>
</dbReference>
<feature type="chain" id="PRO_5020376230" description="Protein kinase domain-containing protein" evidence="1">
    <location>
        <begin position="17"/>
        <end position="289"/>
    </location>
</feature>
<dbReference type="GO" id="GO:0005524">
    <property type="term" value="F:ATP binding"/>
    <property type="evidence" value="ECO:0007669"/>
    <property type="project" value="InterPro"/>
</dbReference>
<dbReference type="SUPFAM" id="SSF56112">
    <property type="entry name" value="Protein kinase-like (PK-like)"/>
    <property type="match status" value="1"/>
</dbReference>
<sequence>MPFIASALCYIISLQAIYLSLRTTLTGSYIPLDHQGYTSTVYHLPNDPTRVCKSFNQAFRNDLYPVEKAVYERFTAHGPPPSILAYYGPHPSLLASLILDYAEQGNLWNYLGERDSLNTPPPNATLLLRWARQATEALAFAHDLDIFNGDIHPSNLFLDGALNLKVGDWAGASIEGSLSRSSYRPRYRLVDAEGRDVPSTEGVTVRTEIFALGSALYFLVTGKEVWGEIEGGEEIRRLFAGGEFPRTDGLLVLGEVVERCWMGGFGSMEEVRQVIGEEEGRMGLRVQDG</sequence>
<dbReference type="Proteomes" id="UP000308549">
    <property type="component" value="Unassembled WGS sequence"/>
</dbReference>
<accession>A0A4V5N3D7</accession>
<evidence type="ECO:0000313" key="4">
    <source>
        <dbReference type="Proteomes" id="UP000308549"/>
    </source>
</evidence>
<proteinExistence type="predicted"/>
<protein>
    <recommendedName>
        <fullName evidence="2">Protein kinase domain-containing protein</fullName>
    </recommendedName>
</protein>
<dbReference type="AlphaFoldDB" id="A0A4V5N3D7"/>
<reference evidence="3 4" key="1">
    <citation type="submission" date="2017-03" db="EMBL/GenBank/DDBJ databases">
        <title>Genomes of endolithic fungi from Antarctica.</title>
        <authorList>
            <person name="Coleine C."/>
            <person name="Masonjones S."/>
            <person name="Stajich J.E."/>
        </authorList>
    </citation>
    <scope>NUCLEOTIDE SEQUENCE [LARGE SCALE GENOMIC DNA]</scope>
    <source>
        <strain evidence="3 4">CCFEE 6315</strain>
    </source>
</reference>
<feature type="domain" description="Protein kinase" evidence="2">
    <location>
        <begin position="27"/>
        <end position="289"/>
    </location>
</feature>
<dbReference type="InterPro" id="IPR011009">
    <property type="entry name" value="Kinase-like_dom_sf"/>
</dbReference>
<dbReference type="OrthoDB" id="1668230at2759"/>
<gene>
    <name evidence="3" type="ORF">B0A50_07749</name>
</gene>
<organism evidence="3 4">
    <name type="scientific">Salinomyces thailandicus</name>
    <dbReference type="NCBI Taxonomy" id="706561"/>
    <lineage>
        <taxon>Eukaryota</taxon>
        <taxon>Fungi</taxon>
        <taxon>Dikarya</taxon>
        <taxon>Ascomycota</taxon>
        <taxon>Pezizomycotina</taxon>
        <taxon>Dothideomycetes</taxon>
        <taxon>Dothideomycetidae</taxon>
        <taxon>Mycosphaerellales</taxon>
        <taxon>Teratosphaeriaceae</taxon>
        <taxon>Salinomyces</taxon>
    </lineage>
</organism>
<keyword evidence="1" id="KW-0732">Signal</keyword>
<dbReference type="Gene3D" id="1.10.510.10">
    <property type="entry name" value="Transferase(Phosphotransferase) domain 1"/>
    <property type="match status" value="1"/>
</dbReference>
<name>A0A4V5N3D7_9PEZI</name>
<dbReference type="InterPro" id="IPR000719">
    <property type="entry name" value="Prot_kinase_dom"/>
</dbReference>
<dbReference type="SMART" id="SM00220">
    <property type="entry name" value="S_TKc"/>
    <property type="match status" value="1"/>
</dbReference>
<keyword evidence="4" id="KW-1185">Reference proteome</keyword>
<evidence type="ECO:0000256" key="1">
    <source>
        <dbReference type="SAM" id="SignalP"/>
    </source>
</evidence>
<comment type="caution">
    <text evidence="3">The sequence shown here is derived from an EMBL/GenBank/DDBJ whole genome shotgun (WGS) entry which is preliminary data.</text>
</comment>